<evidence type="ECO:0000313" key="3">
    <source>
        <dbReference type="Proteomes" id="UP000075502"/>
    </source>
</evidence>
<sequence>MERPILRRSDSARSTMKNRSQWGLSGLVLSAAVSCCMAKGMIVAEYPVEVRGERDAGDAGGGSGTERKDDAGGVGERVIAYPRFEESGYWSAYVRLESQDIPRLWATTALDYLLSQ</sequence>
<protein>
    <submittedName>
        <fullName evidence="2">Uncharacterized protein</fullName>
    </submittedName>
</protein>
<dbReference type="EMBL" id="JEME01003224">
    <property type="protein sequence ID" value="KYG01820.1"/>
    <property type="molecule type" value="Genomic_DNA"/>
</dbReference>
<evidence type="ECO:0000313" key="2">
    <source>
        <dbReference type="EMBL" id="KYG01820.1"/>
    </source>
</evidence>
<dbReference type="AlphaFoldDB" id="A0A150TAX0"/>
<accession>A0A150TAX0</accession>
<comment type="caution">
    <text evidence="2">The sequence shown here is derived from an EMBL/GenBank/DDBJ whole genome shotgun (WGS) entry which is preliminary data.</text>
</comment>
<reference evidence="2 3" key="1">
    <citation type="submission" date="2014-02" db="EMBL/GenBank/DDBJ databases">
        <title>The small core and large imbalanced accessory genome model reveals a collaborative survival strategy of Sorangium cellulosum strains in nature.</title>
        <authorList>
            <person name="Han K."/>
            <person name="Peng R."/>
            <person name="Blom J."/>
            <person name="Li Y.-Z."/>
        </authorList>
    </citation>
    <scope>NUCLEOTIDE SEQUENCE [LARGE SCALE GENOMIC DNA]</scope>
    <source>
        <strain evidence="2 3">So0007-03</strain>
    </source>
</reference>
<evidence type="ECO:0000256" key="1">
    <source>
        <dbReference type="SAM" id="MobiDB-lite"/>
    </source>
</evidence>
<dbReference type="PROSITE" id="PS51257">
    <property type="entry name" value="PROKAR_LIPOPROTEIN"/>
    <property type="match status" value="1"/>
</dbReference>
<organism evidence="2 3">
    <name type="scientific">Sorangium cellulosum</name>
    <name type="common">Polyangium cellulosum</name>
    <dbReference type="NCBI Taxonomy" id="56"/>
    <lineage>
        <taxon>Bacteria</taxon>
        <taxon>Pseudomonadati</taxon>
        <taxon>Myxococcota</taxon>
        <taxon>Polyangia</taxon>
        <taxon>Polyangiales</taxon>
        <taxon>Polyangiaceae</taxon>
        <taxon>Sorangium</taxon>
    </lineage>
</organism>
<feature type="region of interest" description="Disordered" evidence="1">
    <location>
        <begin position="53"/>
        <end position="73"/>
    </location>
</feature>
<dbReference type="Proteomes" id="UP000075502">
    <property type="component" value="Unassembled WGS sequence"/>
</dbReference>
<name>A0A150TAX0_SORCE</name>
<gene>
    <name evidence="2" type="ORF">BE21_56020</name>
</gene>
<proteinExistence type="predicted"/>